<accession>A0A941EU38</accession>
<dbReference type="Pfam" id="PF13006">
    <property type="entry name" value="Nterm_IS4"/>
    <property type="match status" value="1"/>
</dbReference>
<keyword evidence="3" id="KW-1185">Reference proteome</keyword>
<feature type="domain" description="Transposase IS4 N-terminal" evidence="1">
    <location>
        <begin position="19"/>
        <end position="116"/>
    </location>
</feature>
<proteinExistence type="predicted"/>
<dbReference type="AlphaFoldDB" id="A0A941EU38"/>
<sequence length="356" mass="38132">MPSSGRFSPDPGTRLPQRVALGVLLRSFPPPLVDEILDDLGRREQRQRLLPARLMVYFTLGMWIFRALPYELILAELLRDAPGLAPPVSAQEQASAAAIGRARRRLGVEPLRRLFEQSGDAGAGAAPLLRGRRPLRLCDVDVGMPATPANLLGFPALAAAHATGPPGHRPDRARIRLLVECGSRRITCAEVVGADQDDLPPGVGPEDLLVLDPRPLSAPLWTALEQIGAHVLWPLPESVQLSGGTRLPDGSVLAKLAAQDGSELVARVLATGRGTRLATSLLDHRAAPAGEIAACYDDPAVAERRLHGIGAYGHDDRLELRSKDPEMVHQELYAMLCVHHAIGELVGPTPGDSGCF</sequence>
<evidence type="ECO:0000259" key="1">
    <source>
        <dbReference type="Pfam" id="PF13006"/>
    </source>
</evidence>
<dbReference type="Proteomes" id="UP000675781">
    <property type="component" value="Unassembled WGS sequence"/>
</dbReference>
<name>A0A941EU38_9ACTN</name>
<evidence type="ECO:0000313" key="3">
    <source>
        <dbReference type="Proteomes" id="UP000675781"/>
    </source>
</evidence>
<reference evidence="2" key="1">
    <citation type="submission" date="2021-04" db="EMBL/GenBank/DDBJ databases">
        <title>Genome based classification of Actinospica acidithermotolerans sp. nov., an actinobacterium isolated from an Indonesian hot spring.</title>
        <authorList>
            <person name="Kusuma A.B."/>
            <person name="Putra K.E."/>
            <person name="Nafisah S."/>
            <person name="Loh J."/>
            <person name="Nouioui I."/>
            <person name="Goodfellow M."/>
        </authorList>
    </citation>
    <scope>NUCLEOTIDE SEQUENCE</scope>
    <source>
        <strain evidence="2">CSCA 57</strain>
    </source>
</reference>
<gene>
    <name evidence="2" type="ORF">KDL01_32950</name>
</gene>
<dbReference type="RefSeq" id="WP_212532586.1">
    <property type="nucleotide sequence ID" value="NZ_JAGSOG010000259.1"/>
</dbReference>
<comment type="caution">
    <text evidence="2">The sequence shown here is derived from an EMBL/GenBank/DDBJ whole genome shotgun (WGS) entry which is preliminary data.</text>
</comment>
<evidence type="ECO:0000313" key="2">
    <source>
        <dbReference type="EMBL" id="MBR7838127.1"/>
    </source>
</evidence>
<protein>
    <submittedName>
        <fullName evidence="2">Transposase domain-containing protein</fullName>
    </submittedName>
</protein>
<dbReference type="InterPro" id="IPR024473">
    <property type="entry name" value="Transposases_IS4_N"/>
</dbReference>
<dbReference type="EMBL" id="JAGSOG010000259">
    <property type="protein sequence ID" value="MBR7838127.1"/>
    <property type="molecule type" value="Genomic_DNA"/>
</dbReference>
<organism evidence="2 3">
    <name type="scientific">Actinospica durhamensis</name>
    <dbReference type="NCBI Taxonomy" id="1508375"/>
    <lineage>
        <taxon>Bacteria</taxon>
        <taxon>Bacillati</taxon>
        <taxon>Actinomycetota</taxon>
        <taxon>Actinomycetes</taxon>
        <taxon>Catenulisporales</taxon>
        <taxon>Actinospicaceae</taxon>
        <taxon>Actinospica</taxon>
    </lineage>
</organism>